<dbReference type="InterPro" id="IPR011055">
    <property type="entry name" value="Dup_hybrid_motif"/>
</dbReference>
<dbReference type="Pfam" id="PF01551">
    <property type="entry name" value="Peptidase_M23"/>
    <property type="match status" value="1"/>
</dbReference>
<dbReference type="InterPro" id="IPR050570">
    <property type="entry name" value="Cell_wall_metabolism_enzyme"/>
</dbReference>
<dbReference type="InterPro" id="IPR016047">
    <property type="entry name" value="M23ase_b-sheet_dom"/>
</dbReference>
<evidence type="ECO:0000256" key="1">
    <source>
        <dbReference type="ARBA" id="ARBA00022729"/>
    </source>
</evidence>
<proteinExistence type="predicted"/>
<dbReference type="AlphaFoldDB" id="A0A0G1PHM8"/>
<dbReference type="Gene3D" id="6.10.250.3150">
    <property type="match status" value="1"/>
</dbReference>
<evidence type="ECO:0000256" key="2">
    <source>
        <dbReference type="SAM" id="Coils"/>
    </source>
</evidence>
<reference evidence="4 5" key="1">
    <citation type="journal article" date="2015" name="Nature">
        <title>rRNA introns, odd ribosomes, and small enigmatic genomes across a large radiation of phyla.</title>
        <authorList>
            <person name="Brown C.T."/>
            <person name="Hug L.A."/>
            <person name="Thomas B.C."/>
            <person name="Sharon I."/>
            <person name="Castelle C.J."/>
            <person name="Singh A."/>
            <person name="Wilkins M.J."/>
            <person name="Williams K.H."/>
            <person name="Banfield J.F."/>
        </authorList>
    </citation>
    <scope>NUCLEOTIDE SEQUENCE [LARGE SCALE GENOMIC DNA]</scope>
</reference>
<dbReference type="SUPFAM" id="SSF51261">
    <property type="entry name" value="Duplicated hybrid motif"/>
    <property type="match status" value="1"/>
</dbReference>
<keyword evidence="2" id="KW-0175">Coiled coil</keyword>
<dbReference type="EMBL" id="LCMG01000020">
    <property type="protein sequence ID" value="KKU32284.1"/>
    <property type="molecule type" value="Genomic_DNA"/>
</dbReference>
<dbReference type="Gene3D" id="2.70.70.10">
    <property type="entry name" value="Glucose Permease (Domain IIA)"/>
    <property type="match status" value="1"/>
</dbReference>
<name>A0A0G1PHM8_9BACT</name>
<evidence type="ECO:0000313" key="4">
    <source>
        <dbReference type="EMBL" id="KKU32284.1"/>
    </source>
</evidence>
<gene>
    <name evidence="4" type="ORF">UX45_C0020G0012</name>
</gene>
<accession>A0A0G1PHM8</accession>
<dbReference type="Proteomes" id="UP000034705">
    <property type="component" value="Unassembled WGS sequence"/>
</dbReference>
<dbReference type="PANTHER" id="PTHR21666:SF289">
    <property type="entry name" value="L-ALA--D-GLU ENDOPEPTIDASE"/>
    <property type="match status" value="1"/>
</dbReference>
<feature type="domain" description="M23ase beta-sheet core" evidence="3">
    <location>
        <begin position="303"/>
        <end position="403"/>
    </location>
</feature>
<dbReference type="CDD" id="cd12797">
    <property type="entry name" value="M23_peptidase"/>
    <property type="match status" value="1"/>
</dbReference>
<dbReference type="PANTHER" id="PTHR21666">
    <property type="entry name" value="PEPTIDASE-RELATED"/>
    <property type="match status" value="1"/>
</dbReference>
<comment type="caution">
    <text evidence="4">The sequence shown here is derived from an EMBL/GenBank/DDBJ whole genome shotgun (WGS) entry which is preliminary data.</text>
</comment>
<evidence type="ECO:0000259" key="3">
    <source>
        <dbReference type="Pfam" id="PF01551"/>
    </source>
</evidence>
<evidence type="ECO:0000313" key="5">
    <source>
        <dbReference type="Proteomes" id="UP000034705"/>
    </source>
</evidence>
<keyword evidence="1" id="KW-0732">Signal</keyword>
<sequence length="410" mass="46462">MRSAKGRGFFVGAVLIFCICMVGGFYVSPLWAQEDVSAEINDLNQDIKTKQEDIDYLNQKIEAYSQKIRQKESEKVSIQNEMELLENRMAKAKLDIEATNEEIDLVNTQIVLLEKQLTVLEQQWEDQKMVLKEVLQSMQVQDNKLSLEVYFGSQSFSDIFDHLRYLEDMNRDLKDSLEATQTSKNQVVSAKTIQQTKREQLDQLGEDLVQQFVALEKESYAKDSLLLATARSETQFQELLKEVQQEQQYLNYEVSLLQKEMESRITQNDEYGDNTVLSWPVDPVRGLSATFHDPTYPFRHLFEHSGIDIPAGQGTPLKAAAPGYVAWTRLGNMYGNYVMIIHANGIATLYAHMSGIEVTADQFVSRGDIIGYTGGMPGTQGAGLSTGPHLHFEVRLNGIPVDPMTYLLSY</sequence>
<feature type="coiled-coil region" evidence="2">
    <location>
        <begin position="33"/>
        <end position="123"/>
    </location>
</feature>
<organism evidence="4 5">
    <name type="scientific">Candidatus Uhrbacteria bacterium GW2011_GWF2_46_218</name>
    <dbReference type="NCBI Taxonomy" id="1619001"/>
    <lineage>
        <taxon>Bacteria</taxon>
        <taxon>Candidatus Uhriibacteriota</taxon>
    </lineage>
</organism>
<dbReference type="GO" id="GO:0004222">
    <property type="term" value="F:metalloendopeptidase activity"/>
    <property type="evidence" value="ECO:0007669"/>
    <property type="project" value="TreeGrafter"/>
</dbReference>
<protein>
    <submittedName>
        <fullName evidence="4">Peptidase M23</fullName>
    </submittedName>
</protein>